<evidence type="ECO:0000259" key="4">
    <source>
        <dbReference type="Pfam" id="PF03486"/>
    </source>
</evidence>
<evidence type="ECO:0000313" key="6">
    <source>
        <dbReference type="EMBL" id="HIQ79772.1"/>
    </source>
</evidence>
<reference evidence="6" key="2">
    <citation type="journal article" date="2021" name="PeerJ">
        <title>Extensive microbial diversity within the chicken gut microbiome revealed by metagenomics and culture.</title>
        <authorList>
            <person name="Gilroy R."/>
            <person name="Ravi A."/>
            <person name="Getino M."/>
            <person name="Pursley I."/>
            <person name="Horton D.L."/>
            <person name="Alikhan N.F."/>
            <person name="Baker D."/>
            <person name="Gharbi K."/>
            <person name="Hall N."/>
            <person name="Watson M."/>
            <person name="Adriaenssens E.M."/>
            <person name="Foster-Nyarko E."/>
            <person name="Jarju S."/>
            <person name="Secka A."/>
            <person name="Antonio M."/>
            <person name="Oren A."/>
            <person name="Chaudhuri R.R."/>
            <person name="La Ragione R."/>
            <person name="Hildebrand F."/>
            <person name="Pallen M.J."/>
        </authorList>
    </citation>
    <scope>NUCLEOTIDE SEQUENCE</scope>
    <source>
        <strain evidence="6">ChiSjej1B19-3389</strain>
    </source>
</reference>
<proteinExistence type="predicted"/>
<dbReference type="EMBL" id="DVFW01000004">
    <property type="protein sequence ID" value="HIQ79772.1"/>
    <property type="molecule type" value="Genomic_DNA"/>
</dbReference>
<dbReference type="SUPFAM" id="SSF160996">
    <property type="entry name" value="HI0933 insert domain-like"/>
    <property type="match status" value="1"/>
</dbReference>
<dbReference type="Proteomes" id="UP000886787">
    <property type="component" value="Unassembled WGS sequence"/>
</dbReference>
<feature type="domain" description="RsdA/BaiN/AoA(So)-like insert" evidence="5">
    <location>
        <begin position="199"/>
        <end position="367"/>
    </location>
</feature>
<dbReference type="NCBIfam" id="TIGR00275">
    <property type="entry name" value="aminoacetone oxidase family FAD-binding enzyme"/>
    <property type="match status" value="1"/>
</dbReference>
<dbReference type="AlphaFoldDB" id="A0A9D0ZGK7"/>
<evidence type="ECO:0000313" key="7">
    <source>
        <dbReference type="Proteomes" id="UP000886787"/>
    </source>
</evidence>
<feature type="domain" description="RsdA/BaiN/AoA(So)-like Rossmann fold-like" evidence="4">
    <location>
        <begin position="9"/>
        <end position="421"/>
    </location>
</feature>
<name>A0A9D0ZGK7_9FIRM</name>
<dbReference type="Gene3D" id="3.50.50.60">
    <property type="entry name" value="FAD/NAD(P)-binding domain"/>
    <property type="match status" value="1"/>
</dbReference>
<evidence type="ECO:0000256" key="1">
    <source>
        <dbReference type="ARBA" id="ARBA00001974"/>
    </source>
</evidence>
<keyword evidence="2" id="KW-0285">Flavoprotein</keyword>
<reference evidence="6" key="1">
    <citation type="submission" date="2020-10" db="EMBL/GenBank/DDBJ databases">
        <authorList>
            <person name="Gilroy R."/>
        </authorList>
    </citation>
    <scope>NUCLEOTIDE SEQUENCE</scope>
    <source>
        <strain evidence="6">ChiSjej1B19-3389</strain>
    </source>
</reference>
<dbReference type="InterPro" id="IPR055178">
    <property type="entry name" value="RsdA/BaiN/AoA(So)-like_dom"/>
</dbReference>
<protein>
    <submittedName>
        <fullName evidence="6">Aminoacetone oxidase family FAD-binding enzyme</fullName>
    </submittedName>
</protein>
<dbReference type="SUPFAM" id="SSF51905">
    <property type="entry name" value="FAD/NAD(P)-binding domain"/>
    <property type="match status" value="1"/>
</dbReference>
<evidence type="ECO:0000256" key="2">
    <source>
        <dbReference type="ARBA" id="ARBA00022630"/>
    </source>
</evidence>
<dbReference type="Gene3D" id="2.40.30.10">
    <property type="entry name" value="Translation factors"/>
    <property type="match status" value="1"/>
</dbReference>
<evidence type="ECO:0000256" key="3">
    <source>
        <dbReference type="ARBA" id="ARBA00022827"/>
    </source>
</evidence>
<comment type="cofactor">
    <cofactor evidence="1">
        <name>FAD</name>
        <dbReference type="ChEBI" id="CHEBI:57692"/>
    </cofactor>
</comment>
<evidence type="ECO:0000259" key="5">
    <source>
        <dbReference type="Pfam" id="PF22780"/>
    </source>
</evidence>
<accession>A0A9D0ZGK7</accession>
<dbReference type="Pfam" id="PF03486">
    <property type="entry name" value="HI0933_like"/>
    <property type="match status" value="1"/>
</dbReference>
<dbReference type="PANTHER" id="PTHR42887">
    <property type="entry name" value="OS12G0638800 PROTEIN"/>
    <property type="match status" value="1"/>
</dbReference>
<dbReference type="Pfam" id="PF22780">
    <property type="entry name" value="HI0933_like_1st"/>
    <property type="match status" value="1"/>
</dbReference>
<organism evidence="6 7">
    <name type="scientific">Candidatus Scatavimonas merdigallinarum</name>
    <dbReference type="NCBI Taxonomy" id="2840914"/>
    <lineage>
        <taxon>Bacteria</taxon>
        <taxon>Bacillati</taxon>
        <taxon>Bacillota</taxon>
        <taxon>Clostridia</taxon>
        <taxon>Eubacteriales</taxon>
        <taxon>Oscillospiraceae</taxon>
        <taxon>Oscillospiraceae incertae sedis</taxon>
        <taxon>Candidatus Scatavimonas</taxon>
    </lineage>
</organism>
<sequence>MPKEKIFADVAVLGGGAAGLMAAVSAAGILKKTGQTVTVVEKMPRVGKKLLATGNGRCNLGNTDLSAERYFGSGQAQLFSLFARYDNRYMQNIWKQMGLFTYCDSSGRIYPCSNHAASVLDVLRLQLQVLQVHELCNTPIDAIRKTKSSGFILHSRDKEIACTSLVAATGGLASPKLGDGNRGYTLLQTLGHTVTPLFPSLAPVFVQEAFIGSLKGLRARCRVKLICDGVPAAQEDGEVQFTEKAVSGICMFQLSRKINAFFHLHTVDGKPCRQTALSFDFFPDYTQSELFLHLQRHARGGDFPAPTLLTGLVHSRIAATLCKAGGIQPLAKAAGNLSKKELGTLAALLKDFRVTPCAPSSFETAQVTAGGVPADEIDFRTMASKRCAGLFLAGEVVDIDGMCGGYNLHWAWVSGILAGQNAARQICSEGINVL</sequence>
<dbReference type="InterPro" id="IPR036188">
    <property type="entry name" value="FAD/NAD-bd_sf"/>
</dbReference>
<keyword evidence="3" id="KW-0274">FAD</keyword>
<dbReference type="PANTHER" id="PTHR42887:SF2">
    <property type="entry name" value="OS12G0638800 PROTEIN"/>
    <property type="match status" value="1"/>
</dbReference>
<dbReference type="Gene3D" id="1.10.8.260">
    <property type="entry name" value="HI0933 insert domain-like"/>
    <property type="match status" value="1"/>
</dbReference>
<dbReference type="InterPro" id="IPR023166">
    <property type="entry name" value="BaiN-like_dom_sf"/>
</dbReference>
<comment type="caution">
    <text evidence="6">The sequence shown here is derived from an EMBL/GenBank/DDBJ whole genome shotgun (WGS) entry which is preliminary data.</text>
</comment>
<dbReference type="InterPro" id="IPR057661">
    <property type="entry name" value="RsdA/BaiN/AoA(So)_Rossmann"/>
</dbReference>
<gene>
    <name evidence="6" type="ORF">IAD32_00615</name>
</gene>
<dbReference type="InterPro" id="IPR004792">
    <property type="entry name" value="BaiN-like"/>
</dbReference>